<sequence>MPGLQGAPEIGDRVVGDQAEDNVVSPPGACEVLLGVVDGVEVNEFGPHLRSRVLINAVSVARGAWWSSGSRR</sequence>
<reference evidence="1" key="1">
    <citation type="journal article" date="2014" name="Int. J. Syst. Evol. Microbiol.">
        <title>Complete genome sequence of Corynebacterium casei LMG S-19264T (=DSM 44701T), isolated from a smear-ripened cheese.</title>
        <authorList>
            <consortium name="US DOE Joint Genome Institute (JGI-PGF)"/>
            <person name="Walter F."/>
            <person name="Albersmeier A."/>
            <person name="Kalinowski J."/>
            <person name="Ruckert C."/>
        </authorList>
    </citation>
    <scope>NUCLEOTIDE SEQUENCE</scope>
    <source>
        <strain evidence="1">JCM 5016</strain>
    </source>
</reference>
<evidence type="ECO:0000313" key="1">
    <source>
        <dbReference type="EMBL" id="GGZ73624.1"/>
    </source>
</evidence>
<name>A0A918QV51_9ACTN</name>
<protein>
    <submittedName>
        <fullName evidence="1">Uncharacterized protein</fullName>
    </submittedName>
</protein>
<proteinExistence type="predicted"/>
<gene>
    <name evidence="1" type="ORF">GCM10010389_09050</name>
</gene>
<dbReference type="Proteomes" id="UP000623010">
    <property type="component" value="Unassembled WGS sequence"/>
</dbReference>
<reference evidence="1" key="2">
    <citation type="submission" date="2020-09" db="EMBL/GenBank/DDBJ databases">
        <authorList>
            <person name="Sun Q."/>
            <person name="Ohkuma M."/>
        </authorList>
    </citation>
    <scope>NUCLEOTIDE SEQUENCE</scope>
    <source>
        <strain evidence="1">JCM 5016</strain>
    </source>
</reference>
<dbReference type="AlphaFoldDB" id="A0A918QV51"/>
<keyword evidence="2" id="KW-1185">Reference proteome</keyword>
<evidence type="ECO:0000313" key="2">
    <source>
        <dbReference type="Proteomes" id="UP000623010"/>
    </source>
</evidence>
<dbReference type="EMBL" id="BMWH01000002">
    <property type="protein sequence ID" value="GGZ73624.1"/>
    <property type="molecule type" value="Genomic_DNA"/>
</dbReference>
<comment type="caution">
    <text evidence="1">The sequence shown here is derived from an EMBL/GenBank/DDBJ whole genome shotgun (WGS) entry which is preliminary data.</text>
</comment>
<organism evidence="1 2">
    <name type="scientific">Streptomyces echinoruber</name>
    <dbReference type="NCBI Taxonomy" id="68898"/>
    <lineage>
        <taxon>Bacteria</taxon>
        <taxon>Bacillati</taxon>
        <taxon>Actinomycetota</taxon>
        <taxon>Actinomycetes</taxon>
        <taxon>Kitasatosporales</taxon>
        <taxon>Streptomycetaceae</taxon>
        <taxon>Streptomyces</taxon>
    </lineage>
</organism>
<accession>A0A918QV51</accession>